<feature type="domain" description="Major facilitator superfamily associated" evidence="9">
    <location>
        <begin position="7"/>
        <end position="342"/>
    </location>
</feature>
<feature type="transmembrane region" description="Helical" evidence="8">
    <location>
        <begin position="158"/>
        <end position="175"/>
    </location>
</feature>
<feature type="transmembrane region" description="Helical" evidence="8">
    <location>
        <begin position="69"/>
        <end position="87"/>
    </location>
</feature>
<keyword evidence="11" id="KW-1185">Reference proteome</keyword>
<keyword evidence="6 8" id="KW-1133">Transmembrane helix</keyword>
<feature type="transmembrane region" description="Helical" evidence="8">
    <location>
        <begin position="323"/>
        <end position="343"/>
    </location>
</feature>
<feature type="transmembrane region" description="Helical" evidence="8">
    <location>
        <begin position="7"/>
        <end position="26"/>
    </location>
</feature>
<feature type="transmembrane region" description="Helical" evidence="8">
    <location>
        <begin position="238"/>
        <end position="258"/>
    </location>
</feature>
<feature type="transmembrane region" description="Helical" evidence="8">
    <location>
        <begin position="201"/>
        <end position="218"/>
    </location>
</feature>
<dbReference type="PANTHER" id="PTHR23522:SF10">
    <property type="entry name" value="3-PHENYLPROPIONIC ACID TRANSPORTER-RELATED"/>
    <property type="match status" value="1"/>
</dbReference>
<keyword evidence="5 8" id="KW-0812">Transmembrane</keyword>
<keyword evidence="4" id="KW-0997">Cell inner membrane</keyword>
<evidence type="ECO:0000313" key="11">
    <source>
        <dbReference type="Proteomes" id="UP000264883"/>
    </source>
</evidence>
<dbReference type="GO" id="GO:0005886">
    <property type="term" value="C:plasma membrane"/>
    <property type="evidence" value="ECO:0007669"/>
    <property type="project" value="UniProtKB-SubCell"/>
</dbReference>
<keyword evidence="2" id="KW-0813">Transport</keyword>
<dbReference type="Gene3D" id="1.20.1250.20">
    <property type="entry name" value="MFS general substrate transporter like domains"/>
    <property type="match status" value="2"/>
</dbReference>
<gene>
    <name evidence="10" type="ORF">BEN51_04405</name>
</gene>
<evidence type="ECO:0000256" key="3">
    <source>
        <dbReference type="ARBA" id="ARBA00022475"/>
    </source>
</evidence>
<organism evidence="10 11">
    <name type="scientific">Clostridium isatidis</name>
    <dbReference type="NCBI Taxonomy" id="182773"/>
    <lineage>
        <taxon>Bacteria</taxon>
        <taxon>Bacillati</taxon>
        <taxon>Bacillota</taxon>
        <taxon>Clostridia</taxon>
        <taxon>Eubacteriales</taxon>
        <taxon>Clostridiaceae</taxon>
        <taxon>Clostridium</taxon>
    </lineage>
</organism>
<dbReference type="InterPro" id="IPR024989">
    <property type="entry name" value="MFS_assoc_dom"/>
</dbReference>
<dbReference type="Pfam" id="PF12832">
    <property type="entry name" value="MFS_1_like"/>
    <property type="match status" value="1"/>
</dbReference>
<feature type="transmembrane region" description="Helical" evidence="8">
    <location>
        <begin position="270"/>
        <end position="293"/>
    </location>
</feature>
<evidence type="ECO:0000256" key="5">
    <source>
        <dbReference type="ARBA" id="ARBA00022692"/>
    </source>
</evidence>
<name>A0A343JB37_9CLOT</name>
<evidence type="ECO:0000313" key="10">
    <source>
        <dbReference type="EMBL" id="ASW42745.1"/>
    </source>
</evidence>
<keyword evidence="3" id="KW-1003">Cell membrane</keyword>
<feature type="transmembrane region" description="Helical" evidence="8">
    <location>
        <begin position="134"/>
        <end position="152"/>
    </location>
</feature>
<evidence type="ECO:0000259" key="9">
    <source>
        <dbReference type="Pfam" id="PF12832"/>
    </source>
</evidence>
<dbReference type="Proteomes" id="UP000264883">
    <property type="component" value="Chromosome"/>
</dbReference>
<dbReference type="EMBL" id="CP016786">
    <property type="protein sequence ID" value="ASW42745.1"/>
    <property type="molecule type" value="Genomic_DNA"/>
</dbReference>
<comment type="subcellular location">
    <subcellularLocation>
        <location evidence="1">Cell inner membrane</location>
        <topology evidence="1">Multi-pass membrane protein</topology>
    </subcellularLocation>
</comment>
<evidence type="ECO:0000256" key="6">
    <source>
        <dbReference type="ARBA" id="ARBA00022989"/>
    </source>
</evidence>
<evidence type="ECO:0000256" key="4">
    <source>
        <dbReference type="ARBA" id="ARBA00022519"/>
    </source>
</evidence>
<evidence type="ECO:0000256" key="1">
    <source>
        <dbReference type="ARBA" id="ARBA00004429"/>
    </source>
</evidence>
<dbReference type="GO" id="GO:0030395">
    <property type="term" value="F:lactose binding"/>
    <property type="evidence" value="ECO:0007669"/>
    <property type="project" value="TreeGrafter"/>
</dbReference>
<dbReference type="GO" id="GO:0015528">
    <property type="term" value="F:lactose:proton symporter activity"/>
    <property type="evidence" value="ECO:0007669"/>
    <property type="project" value="TreeGrafter"/>
</dbReference>
<dbReference type="SUPFAM" id="SSF103473">
    <property type="entry name" value="MFS general substrate transporter"/>
    <property type="match status" value="1"/>
</dbReference>
<accession>A0A343JB37</accession>
<dbReference type="KEGG" id="cia:BEN51_04405"/>
<dbReference type="InterPro" id="IPR036259">
    <property type="entry name" value="MFS_trans_sf"/>
</dbReference>
<keyword evidence="7 8" id="KW-0472">Membrane</keyword>
<feature type="transmembrane region" description="Helical" evidence="8">
    <location>
        <begin position="355"/>
        <end position="378"/>
    </location>
</feature>
<proteinExistence type="predicted"/>
<dbReference type="PANTHER" id="PTHR23522">
    <property type="entry name" value="BLL5896 PROTEIN"/>
    <property type="match status" value="1"/>
</dbReference>
<dbReference type="OrthoDB" id="1650886at2"/>
<feature type="transmembrane region" description="Helical" evidence="8">
    <location>
        <begin position="299"/>
        <end position="316"/>
    </location>
</feature>
<feature type="transmembrane region" description="Helical" evidence="8">
    <location>
        <begin position="38"/>
        <end position="57"/>
    </location>
</feature>
<evidence type="ECO:0000256" key="8">
    <source>
        <dbReference type="SAM" id="Phobius"/>
    </source>
</evidence>
<evidence type="ECO:0000256" key="2">
    <source>
        <dbReference type="ARBA" id="ARBA00022448"/>
    </source>
</evidence>
<reference evidence="10 11" key="1">
    <citation type="submission" date="2016-08" db="EMBL/GenBank/DDBJ databases">
        <title>Complete Genome Sequence Of The Indigo Reducing Clostridium isatidis DSM15098.</title>
        <authorList>
            <person name="Little G.T."/>
            <person name="Minton N.P."/>
        </authorList>
    </citation>
    <scope>NUCLEOTIDE SEQUENCE [LARGE SCALE GENOMIC DNA]</scope>
    <source>
        <strain evidence="10 11">DSM 15098</strain>
    </source>
</reference>
<evidence type="ECO:0000256" key="7">
    <source>
        <dbReference type="ARBA" id="ARBA00023136"/>
    </source>
</evidence>
<feature type="transmembrane region" description="Helical" evidence="8">
    <location>
        <begin position="93"/>
        <end position="114"/>
    </location>
</feature>
<protein>
    <submittedName>
        <fullName evidence="10">MFS transporter</fullName>
    </submittedName>
</protein>
<dbReference type="AlphaFoldDB" id="A0A343JB37"/>
<dbReference type="RefSeq" id="WP_119864879.1">
    <property type="nucleotide sequence ID" value="NZ_CP016786.1"/>
</dbReference>
<sequence length="386" mass="43548">MKKYYNISTFIIFGLFSIIVTFYYPYLNQSVGLDLADVSKVVTLGALFNIIGQPLLTNFYSKVKDKKKFIIRYLITVLLAIIGLMFINVHTAIYFAMIYGFILNSLAGIFEIYIEELASLSEYEFSDIRKWGSIGYACIVFLGGLIISSFNYRALHLSALALLIFLMLIILFKFANNNSKKEIRKSNEKVEVKDLLKNKNILFLFLAVALGMGSYMGLDFAYSTYLVDIIGDTDKANSIYSTSISLRVVVEFFSFMIVSKYAGKLNSKKCLMTALTIASIKVLLFSTGSVILIVLGDQLHGVLYGIYLTFLFKYLRDIVESDLVAISFSILSVLSTGGSNFIYPSIYAWLQKSFGYFSMYLAGFIFIISSIFIFFAILPNPTRKNN</sequence>